<keyword evidence="2" id="KW-1185">Reference proteome</keyword>
<dbReference type="Proteomes" id="UP001497602">
    <property type="component" value="Unassembled WGS sequence"/>
</dbReference>
<organism evidence="1 2">
    <name type="scientific">Tenacibaculum vairaonense</name>
    <dbReference type="NCBI Taxonomy" id="3137860"/>
    <lineage>
        <taxon>Bacteria</taxon>
        <taxon>Pseudomonadati</taxon>
        <taxon>Bacteroidota</taxon>
        <taxon>Flavobacteriia</taxon>
        <taxon>Flavobacteriales</taxon>
        <taxon>Flavobacteriaceae</taxon>
        <taxon>Tenacibaculum</taxon>
    </lineage>
</organism>
<dbReference type="EMBL" id="CAXJRC010000045">
    <property type="protein sequence ID" value="CAL2108633.1"/>
    <property type="molecule type" value="Genomic_DNA"/>
</dbReference>
<gene>
    <name evidence="1" type="ORF">T190115A13A_80208</name>
</gene>
<comment type="caution">
    <text evidence="1">The sequence shown here is derived from an EMBL/GenBank/DDBJ whole genome shotgun (WGS) entry which is preliminary data.</text>
</comment>
<dbReference type="RefSeq" id="WP_348740222.1">
    <property type="nucleotide sequence ID" value="NZ_CAXJRC010000045.1"/>
</dbReference>
<name>A0ABM9PS31_9FLAO</name>
<proteinExistence type="predicted"/>
<evidence type="ECO:0000313" key="2">
    <source>
        <dbReference type="Proteomes" id="UP001497602"/>
    </source>
</evidence>
<sequence length="91" mass="10569">MKSPNQFNKELLHLKEAFKMGHISKDEVIKEYKSIIVEISELLGNSHTIVVQLNNQLNQFLKRLDIINDIDKYVCSEKQCVKDLELELGLI</sequence>
<protein>
    <submittedName>
        <fullName evidence="1">Uncharacterized protein</fullName>
    </submittedName>
</protein>
<evidence type="ECO:0000313" key="1">
    <source>
        <dbReference type="EMBL" id="CAL2108633.1"/>
    </source>
</evidence>
<reference evidence="1 2" key="1">
    <citation type="submission" date="2024-05" db="EMBL/GenBank/DDBJ databases">
        <authorList>
            <person name="Duchaud E."/>
        </authorList>
    </citation>
    <scope>NUCLEOTIDE SEQUENCE [LARGE SCALE GENOMIC DNA]</scope>
    <source>
        <strain evidence="1">Ena-SAMPLE-TAB-13-05-2024-13:56:06:370-140305</strain>
    </source>
</reference>
<accession>A0ABM9PS31</accession>